<sequence>ASTTVVNALPAIANNRTTFTVLLPRSPHFKSKTQAQIAKLNDRYLRLDVLTTRQTIGLATFKSAQFKSSPDDGLFGLGFIAIESVLSVRTFLDDTIAADLLGQPVVSVFLPSEQLRKEYWQVAIEEALYNGQSLGQGTEGIIGTDAILAVVDDAVAQVVHEGVDGAVKMLSMGGGTFHVRLVDLGIPGGRDDL</sequence>
<dbReference type="Proteomes" id="UP000823405">
    <property type="component" value="Unassembled WGS sequence"/>
</dbReference>
<reference evidence="2" key="1">
    <citation type="journal article" date="2020" name="Fungal Divers.">
        <title>Resolving the Mortierellaceae phylogeny through synthesis of multi-gene phylogenetics and phylogenomics.</title>
        <authorList>
            <person name="Vandepol N."/>
            <person name="Liber J."/>
            <person name="Desiro A."/>
            <person name="Na H."/>
            <person name="Kennedy M."/>
            <person name="Barry K."/>
            <person name="Grigoriev I.V."/>
            <person name="Miller A.N."/>
            <person name="O'Donnell K."/>
            <person name="Stajich J.E."/>
            <person name="Bonito G."/>
        </authorList>
    </citation>
    <scope>NUCLEOTIDE SEQUENCE</scope>
    <source>
        <strain evidence="2">NVP60</strain>
    </source>
</reference>
<dbReference type="OrthoDB" id="2747330at2759"/>
<dbReference type="AlphaFoldDB" id="A0A9P6QRE3"/>
<dbReference type="InterPro" id="IPR021109">
    <property type="entry name" value="Peptidase_aspartic_dom_sf"/>
</dbReference>
<dbReference type="InterPro" id="IPR033121">
    <property type="entry name" value="PEPTIDASE_A1"/>
</dbReference>
<protein>
    <recommendedName>
        <fullName evidence="1">Peptidase A1 domain-containing protein</fullName>
    </recommendedName>
</protein>
<dbReference type="Pfam" id="PF00026">
    <property type="entry name" value="Asp"/>
    <property type="match status" value="1"/>
</dbReference>
<accession>A0A9P6QRE3</accession>
<feature type="non-terminal residue" evidence="2">
    <location>
        <position position="193"/>
    </location>
</feature>
<gene>
    <name evidence="2" type="ORF">BGZ97_008197</name>
</gene>
<dbReference type="EMBL" id="JAAAIN010003707">
    <property type="protein sequence ID" value="KAG0284436.1"/>
    <property type="molecule type" value="Genomic_DNA"/>
</dbReference>
<evidence type="ECO:0000259" key="1">
    <source>
        <dbReference type="Pfam" id="PF00026"/>
    </source>
</evidence>
<organism evidence="2 3">
    <name type="scientific">Linnemannia gamsii</name>
    <dbReference type="NCBI Taxonomy" id="64522"/>
    <lineage>
        <taxon>Eukaryota</taxon>
        <taxon>Fungi</taxon>
        <taxon>Fungi incertae sedis</taxon>
        <taxon>Mucoromycota</taxon>
        <taxon>Mortierellomycotina</taxon>
        <taxon>Mortierellomycetes</taxon>
        <taxon>Mortierellales</taxon>
        <taxon>Mortierellaceae</taxon>
        <taxon>Linnemannia</taxon>
    </lineage>
</organism>
<name>A0A9P6QRE3_9FUNG</name>
<proteinExistence type="predicted"/>
<feature type="domain" description="Peptidase A1" evidence="1">
    <location>
        <begin position="48"/>
        <end position="131"/>
    </location>
</feature>
<comment type="caution">
    <text evidence="2">The sequence shown here is derived from an EMBL/GenBank/DDBJ whole genome shotgun (WGS) entry which is preliminary data.</text>
</comment>
<keyword evidence="3" id="KW-1185">Reference proteome</keyword>
<dbReference type="Gene3D" id="2.40.70.10">
    <property type="entry name" value="Acid Proteases"/>
    <property type="match status" value="1"/>
</dbReference>
<dbReference type="SUPFAM" id="SSF50630">
    <property type="entry name" value="Acid proteases"/>
    <property type="match status" value="1"/>
</dbReference>
<evidence type="ECO:0000313" key="2">
    <source>
        <dbReference type="EMBL" id="KAG0284436.1"/>
    </source>
</evidence>
<evidence type="ECO:0000313" key="3">
    <source>
        <dbReference type="Proteomes" id="UP000823405"/>
    </source>
</evidence>